<proteinExistence type="predicted"/>
<dbReference type="Gene3D" id="1.10.3990.20">
    <property type="entry name" value="protein bp1543"/>
    <property type="match status" value="1"/>
</dbReference>
<dbReference type="AlphaFoldDB" id="A0A371BCU9"/>
<gene>
    <name evidence="3" type="ORF">DXH78_11980</name>
</gene>
<dbReference type="Proteomes" id="UP000263993">
    <property type="component" value="Unassembled WGS sequence"/>
</dbReference>
<dbReference type="PROSITE" id="PS50890">
    <property type="entry name" value="PUA"/>
    <property type="match status" value="1"/>
</dbReference>
<sequence length="109" mass="12237">MMDDTMTRPDTSSGDKRTRTEGPLGRKSAIVKRSIELHGHKTSVSLEDQFWDGLRDIAERTRTPLPALLQTIDAQRGYANLSSAIRVYVLEHHRAAAAQTERHYMSAST</sequence>
<feature type="domain" description="Ribbon-helix-helix" evidence="2">
    <location>
        <begin position="31"/>
        <end position="92"/>
    </location>
</feature>
<keyword evidence="4" id="KW-1185">Reference proteome</keyword>
<evidence type="ECO:0000313" key="3">
    <source>
        <dbReference type="EMBL" id="RDV05223.1"/>
    </source>
</evidence>
<dbReference type="EMBL" id="QRGO01000001">
    <property type="protein sequence ID" value="RDV05223.1"/>
    <property type="molecule type" value="Genomic_DNA"/>
</dbReference>
<accession>A0A371BCU9</accession>
<dbReference type="RefSeq" id="WP_115517249.1">
    <property type="nucleotide sequence ID" value="NZ_QRGO01000001.1"/>
</dbReference>
<protein>
    <recommendedName>
        <fullName evidence="2">Ribbon-helix-helix domain-containing protein</fullName>
    </recommendedName>
</protein>
<comment type="caution">
    <text evidence="3">The sequence shown here is derived from an EMBL/GenBank/DDBJ whole genome shotgun (WGS) entry which is preliminary data.</text>
</comment>
<name>A0A371BCU9_9BRAD</name>
<evidence type="ECO:0000259" key="2">
    <source>
        <dbReference type="Pfam" id="PF13467"/>
    </source>
</evidence>
<dbReference type="Pfam" id="PF13467">
    <property type="entry name" value="RHH_4"/>
    <property type="match status" value="1"/>
</dbReference>
<organism evidence="3 4">
    <name type="scientific">Undibacter mobilis</name>
    <dbReference type="NCBI Taxonomy" id="2292256"/>
    <lineage>
        <taxon>Bacteria</taxon>
        <taxon>Pseudomonadati</taxon>
        <taxon>Pseudomonadota</taxon>
        <taxon>Alphaproteobacteria</taxon>
        <taxon>Hyphomicrobiales</taxon>
        <taxon>Nitrobacteraceae</taxon>
        <taxon>Undibacter</taxon>
    </lineage>
</organism>
<feature type="region of interest" description="Disordered" evidence="1">
    <location>
        <begin position="1"/>
        <end position="29"/>
    </location>
</feature>
<dbReference type="InterPro" id="IPR027373">
    <property type="entry name" value="RHH_dom"/>
</dbReference>
<evidence type="ECO:0000313" key="4">
    <source>
        <dbReference type="Proteomes" id="UP000263993"/>
    </source>
</evidence>
<evidence type="ECO:0000256" key="1">
    <source>
        <dbReference type="SAM" id="MobiDB-lite"/>
    </source>
</evidence>
<dbReference type="InterPro" id="IPR038268">
    <property type="entry name" value="RHH_sf"/>
</dbReference>
<dbReference type="OrthoDB" id="7477016at2"/>
<reference evidence="4" key="1">
    <citation type="submission" date="2018-08" db="EMBL/GenBank/DDBJ databases">
        <authorList>
            <person name="Kim S.-J."/>
            <person name="Jung G.-Y."/>
        </authorList>
    </citation>
    <scope>NUCLEOTIDE SEQUENCE [LARGE SCALE GENOMIC DNA]</scope>
    <source>
        <strain evidence="4">GY_H</strain>
    </source>
</reference>